<organism evidence="2">
    <name type="scientific">Hordeum vulgare subsp. vulgare</name>
    <name type="common">Domesticated barley</name>
    <dbReference type="NCBI Taxonomy" id="112509"/>
    <lineage>
        <taxon>Eukaryota</taxon>
        <taxon>Viridiplantae</taxon>
        <taxon>Streptophyta</taxon>
        <taxon>Embryophyta</taxon>
        <taxon>Tracheophyta</taxon>
        <taxon>Spermatophyta</taxon>
        <taxon>Magnoliopsida</taxon>
        <taxon>Liliopsida</taxon>
        <taxon>Poales</taxon>
        <taxon>Poaceae</taxon>
        <taxon>BOP clade</taxon>
        <taxon>Pooideae</taxon>
        <taxon>Triticodae</taxon>
        <taxon>Triticeae</taxon>
        <taxon>Hordeinae</taxon>
        <taxon>Hordeum</taxon>
    </lineage>
</organism>
<reference evidence="2" key="1">
    <citation type="journal article" date="2011" name="Plant Physiol.">
        <title>Comprehensive sequence analysis of 24,783 barley full-length cDNAs derived from 12 clone libraries.</title>
        <authorList>
            <person name="Matsumoto T."/>
            <person name="Tanaka T."/>
            <person name="Sakai H."/>
            <person name="Amano N."/>
            <person name="Kanamori H."/>
            <person name="Kurita K."/>
            <person name="Kikuta A."/>
            <person name="Kamiya K."/>
            <person name="Yamamoto M."/>
            <person name="Ikawa H."/>
            <person name="Fujii N."/>
            <person name="Hori K."/>
            <person name="Itoh T."/>
            <person name="Sato K."/>
        </authorList>
    </citation>
    <scope>NUCLEOTIDE SEQUENCE</scope>
    <source>
        <tissue evidence="2">Shoot</tissue>
    </source>
</reference>
<proteinExistence type="evidence at transcript level"/>
<protein>
    <submittedName>
        <fullName evidence="2">Predicted protein</fullName>
    </submittedName>
</protein>
<evidence type="ECO:0000256" key="1">
    <source>
        <dbReference type="SAM" id="MobiDB-lite"/>
    </source>
</evidence>
<dbReference type="AlphaFoldDB" id="F2D390"/>
<dbReference type="EMBL" id="AK358347">
    <property type="protein sequence ID" value="BAJ89561.1"/>
    <property type="molecule type" value="mRNA"/>
</dbReference>
<accession>F2D390</accession>
<evidence type="ECO:0000313" key="2">
    <source>
        <dbReference type="EMBL" id="BAJ89561.1"/>
    </source>
</evidence>
<sequence>MDNMSDNGREGGWGRLPALWAPARDGEQRQQHMPRAGAATGRELGRRAEDSGSNGKTAKVMHLLLWGPK</sequence>
<feature type="region of interest" description="Disordered" evidence="1">
    <location>
        <begin position="1"/>
        <end position="69"/>
    </location>
</feature>
<name>F2D390_HORVV</name>